<protein>
    <submittedName>
        <fullName evidence="1">Uncharacterized protein</fullName>
    </submittedName>
</protein>
<name>A0A2P9API3_9HYPH</name>
<organism evidence="1 2">
    <name type="scientific">Mesorhizobium delmotii</name>
    <dbReference type="NCBI Taxonomy" id="1631247"/>
    <lineage>
        <taxon>Bacteria</taxon>
        <taxon>Pseudomonadati</taxon>
        <taxon>Pseudomonadota</taxon>
        <taxon>Alphaproteobacteria</taxon>
        <taxon>Hyphomicrobiales</taxon>
        <taxon>Phyllobacteriaceae</taxon>
        <taxon>Mesorhizobium</taxon>
    </lineage>
</organism>
<dbReference type="EMBL" id="FUIG01000041">
    <property type="protein sequence ID" value="SJM33073.1"/>
    <property type="molecule type" value="Genomic_DNA"/>
</dbReference>
<sequence length="59" mass="6670">MASQSKVVSQRNYAVLLPDRLDFDFEVGTMPQREGESRYCSSELWDSAPFGCAKASNMY</sequence>
<keyword evidence="2" id="KW-1185">Reference proteome</keyword>
<dbReference type="AlphaFoldDB" id="A0A2P9API3"/>
<evidence type="ECO:0000313" key="2">
    <source>
        <dbReference type="Proteomes" id="UP000245698"/>
    </source>
</evidence>
<evidence type="ECO:0000313" key="1">
    <source>
        <dbReference type="EMBL" id="SJM33073.1"/>
    </source>
</evidence>
<gene>
    <name evidence="1" type="ORF">BQ8482_330208</name>
</gene>
<dbReference type="Proteomes" id="UP000245698">
    <property type="component" value="Unassembled WGS sequence"/>
</dbReference>
<reference evidence="2" key="1">
    <citation type="submission" date="2016-12" db="EMBL/GenBank/DDBJ databases">
        <authorList>
            <person name="Brunel B."/>
        </authorList>
    </citation>
    <scope>NUCLEOTIDE SEQUENCE [LARGE SCALE GENOMIC DNA]</scope>
</reference>
<proteinExistence type="predicted"/>
<accession>A0A2P9API3</accession>